<feature type="transmembrane region" description="Helical" evidence="1">
    <location>
        <begin position="93"/>
        <end position="113"/>
    </location>
</feature>
<organism evidence="2 3">
    <name type="scientific">Paractinoplanes globisporus</name>
    <dbReference type="NCBI Taxonomy" id="113565"/>
    <lineage>
        <taxon>Bacteria</taxon>
        <taxon>Bacillati</taxon>
        <taxon>Actinomycetota</taxon>
        <taxon>Actinomycetes</taxon>
        <taxon>Micromonosporales</taxon>
        <taxon>Micromonosporaceae</taxon>
        <taxon>Paractinoplanes</taxon>
    </lineage>
</organism>
<dbReference type="EMBL" id="JBIAZU010000012">
    <property type="protein sequence ID" value="MFF5297564.1"/>
    <property type="molecule type" value="Genomic_DNA"/>
</dbReference>
<evidence type="ECO:0000313" key="2">
    <source>
        <dbReference type="EMBL" id="MFF5297564.1"/>
    </source>
</evidence>
<keyword evidence="1" id="KW-1133">Transmembrane helix</keyword>
<reference evidence="2 3" key="1">
    <citation type="submission" date="2024-10" db="EMBL/GenBank/DDBJ databases">
        <title>The Natural Products Discovery Center: Release of the First 8490 Sequenced Strains for Exploring Actinobacteria Biosynthetic Diversity.</title>
        <authorList>
            <person name="Kalkreuter E."/>
            <person name="Kautsar S.A."/>
            <person name="Yang D."/>
            <person name="Bader C.D."/>
            <person name="Teijaro C.N."/>
            <person name="Fluegel L."/>
            <person name="Davis C.M."/>
            <person name="Simpson J.R."/>
            <person name="Lauterbach L."/>
            <person name="Steele A.D."/>
            <person name="Gui C."/>
            <person name="Meng S."/>
            <person name="Li G."/>
            <person name="Viehrig K."/>
            <person name="Ye F."/>
            <person name="Su P."/>
            <person name="Kiefer A.F."/>
            <person name="Nichols A."/>
            <person name="Cepeda A.J."/>
            <person name="Yan W."/>
            <person name="Fan B."/>
            <person name="Jiang Y."/>
            <person name="Adhikari A."/>
            <person name="Zheng C.-J."/>
            <person name="Schuster L."/>
            <person name="Cowan T.M."/>
            <person name="Smanski M.J."/>
            <person name="Chevrette M.G."/>
            <person name="De Carvalho L.P.S."/>
            <person name="Shen B."/>
        </authorList>
    </citation>
    <scope>NUCLEOTIDE SEQUENCE [LARGE SCALE GENOMIC DNA]</scope>
    <source>
        <strain evidence="2 3">NPDC000087</strain>
    </source>
</reference>
<keyword evidence="1" id="KW-0472">Membrane</keyword>
<keyword evidence="1" id="KW-0812">Transmembrane</keyword>
<feature type="transmembrane region" description="Helical" evidence="1">
    <location>
        <begin position="21"/>
        <end position="46"/>
    </location>
</feature>
<dbReference type="Pfam" id="PF10754">
    <property type="entry name" value="DUF2569"/>
    <property type="match status" value="1"/>
</dbReference>
<proteinExistence type="predicted"/>
<accession>A0ABW6WWB4</accession>
<name>A0ABW6WWB4_9ACTN</name>
<gene>
    <name evidence="2" type="ORF">ACFY35_49725</name>
</gene>
<dbReference type="RefSeq" id="WP_245577338.1">
    <property type="nucleotide sequence ID" value="NZ_JBIAZU010000012.1"/>
</dbReference>
<sequence length="147" mass="16267">MHPTERIPTGQISKEQPIRGWLIVYLVVLAGLAAHGLELTIASLIIAADPSLVGLASFVPAPALVFYVTSNALLILYTIYLFVLMLRRKRSAIAHNVVFNALSVAFLLAWHVFHMKSTLGVAIDTIPNIVMAAYILTSKRVERTFRR</sequence>
<dbReference type="InterPro" id="IPR019690">
    <property type="entry name" value="DUF2569"/>
</dbReference>
<keyword evidence="3" id="KW-1185">Reference proteome</keyword>
<dbReference type="Proteomes" id="UP001602245">
    <property type="component" value="Unassembled WGS sequence"/>
</dbReference>
<comment type="caution">
    <text evidence="2">The sequence shown here is derived from an EMBL/GenBank/DDBJ whole genome shotgun (WGS) entry which is preliminary data.</text>
</comment>
<evidence type="ECO:0000313" key="3">
    <source>
        <dbReference type="Proteomes" id="UP001602245"/>
    </source>
</evidence>
<feature type="transmembrane region" description="Helical" evidence="1">
    <location>
        <begin position="119"/>
        <end position="137"/>
    </location>
</feature>
<protein>
    <submittedName>
        <fullName evidence="2">DUF2569 family protein</fullName>
    </submittedName>
</protein>
<evidence type="ECO:0000256" key="1">
    <source>
        <dbReference type="SAM" id="Phobius"/>
    </source>
</evidence>
<feature type="transmembrane region" description="Helical" evidence="1">
    <location>
        <begin position="66"/>
        <end position="86"/>
    </location>
</feature>